<accession>A0A518C0U0</accession>
<proteinExistence type="inferred from homology"/>
<keyword evidence="3" id="KW-0812">Transmembrane</keyword>
<keyword evidence="2" id="KW-0798">TonB box</keyword>
<dbReference type="PROSITE" id="PS52016">
    <property type="entry name" value="TONB_DEPENDENT_REC_3"/>
    <property type="match status" value="1"/>
</dbReference>
<evidence type="ECO:0000256" key="3">
    <source>
        <dbReference type="PROSITE-ProRule" id="PRU01360"/>
    </source>
</evidence>
<gene>
    <name evidence="5" type="primary">btuB</name>
    <name evidence="5" type="ORF">Pan265_27030</name>
</gene>
<keyword evidence="3" id="KW-0998">Cell outer membrane</keyword>
<dbReference type="GO" id="GO:0009279">
    <property type="term" value="C:cell outer membrane"/>
    <property type="evidence" value="ECO:0007669"/>
    <property type="project" value="UniProtKB-SubCell"/>
</dbReference>
<feature type="domain" description="TonB-dependent receptor plug" evidence="4">
    <location>
        <begin position="1"/>
        <end position="83"/>
    </location>
</feature>
<evidence type="ECO:0000259" key="4">
    <source>
        <dbReference type="Pfam" id="PF07715"/>
    </source>
</evidence>
<dbReference type="KEGG" id="mcad:Pan265_27030"/>
<keyword evidence="3" id="KW-0472">Membrane</keyword>
<dbReference type="InterPro" id="IPR039426">
    <property type="entry name" value="TonB-dep_rcpt-like"/>
</dbReference>
<comment type="subcellular location">
    <subcellularLocation>
        <location evidence="3">Cell outer membrane</location>
        <topology evidence="3">Multi-pass membrane protein</topology>
    </subcellularLocation>
</comment>
<keyword evidence="3" id="KW-1134">Transmembrane beta strand</keyword>
<evidence type="ECO:0000256" key="1">
    <source>
        <dbReference type="ARBA" id="ARBA00023065"/>
    </source>
</evidence>
<evidence type="ECO:0000313" key="6">
    <source>
        <dbReference type="Proteomes" id="UP000320386"/>
    </source>
</evidence>
<keyword evidence="6" id="KW-1185">Reference proteome</keyword>
<protein>
    <submittedName>
        <fullName evidence="5">Vitamin B12 transporter BtuB</fullName>
    </submittedName>
</protein>
<organism evidence="5 6">
    <name type="scientific">Mucisphaera calidilacus</name>
    <dbReference type="NCBI Taxonomy" id="2527982"/>
    <lineage>
        <taxon>Bacteria</taxon>
        <taxon>Pseudomonadati</taxon>
        <taxon>Planctomycetota</taxon>
        <taxon>Phycisphaerae</taxon>
        <taxon>Phycisphaerales</taxon>
        <taxon>Phycisphaeraceae</taxon>
        <taxon>Mucisphaera</taxon>
    </lineage>
</organism>
<evidence type="ECO:0000313" key="5">
    <source>
        <dbReference type="EMBL" id="QDU72828.1"/>
    </source>
</evidence>
<dbReference type="Pfam" id="PF07715">
    <property type="entry name" value="Plug"/>
    <property type="match status" value="1"/>
</dbReference>
<dbReference type="Proteomes" id="UP000320386">
    <property type="component" value="Chromosome"/>
</dbReference>
<comment type="similarity">
    <text evidence="3">Belongs to the TonB-dependent receptor family.</text>
</comment>
<sequence>MLRGTPGLHVAQIRSDTWSVSARGFGGEFNNKMLVQMDGRSLYTPLFGGVYWGTQDYILQDLEVVEVIRGPGGTLWGANAVNGSVYYTDNLRTANAFVRTDLGVTWKANDNMEFSLVGQNLLDSQHAEATSGFFTQSEVPRSIFARLTFRY</sequence>
<dbReference type="InterPro" id="IPR037066">
    <property type="entry name" value="Plug_dom_sf"/>
</dbReference>
<reference evidence="5 6" key="1">
    <citation type="submission" date="2019-02" db="EMBL/GenBank/DDBJ databases">
        <title>Deep-cultivation of Planctomycetes and their phenomic and genomic characterization uncovers novel biology.</title>
        <authorList>
            <person name="Wiegand S."/>
            <person name="Jogler M."/>
            <person name="Boedeker C."/>
            <person name="Pinto D."/>
            <person name="Vollmers J."/>
            <person name="Rivas-Marin E."/>
            <person name="Kohn T."/>
            <person name="Peeters S.H."/>
            <person name="Heuer A."/>
            <person name="Rast P."/>
            <person name="Oberbeckmann S."/>
            <person name="Bunk B."/>
            <person name="Jeske O."/>
            <person name="Meyerdierks A."/>
            <person name="Storesund J.E."/>
            <person name="Kallscheuer N."/>
            <person name="Luecker S."/>
            <person name="Lage O.M."/>
            <person name="Pohl T."/>
            <person name="Merkel B.J."/>
            <person name="Hornburger P."/>
            <person name="Mueller R.-W."/>
            <person name="Bruemmer F."/>
            <person name="Labrenz M."/>
            <person name="Spormann A.M."/>
            <person name="Op den Camp H."/>
            <person name="Overmann J."/>
            <person name="Amann R."/>
            <person name="Jetten M.S.M."/>
            <person name="Mascher T."/>
            <person name="Medema M.H."/>
            <person name="Devos D.P."/>
            <person name="Kaster A.-K."/>
            <person name="Ovreas L."/>
            <person name="Rohde M."/>
            <person name="Galperin M.Y."/>
            <person name="Jogler C."/>
        </authorList>
    </citation>
    <scope>NUCLEOTIDE SEQUENCE [LARGE SCALE GENOMIC DNA]</scope>
    <source>
        <strain evidence="5 6">Pan265</strain>
    </source>
</reference>
<name>A0A518C0U0_9BACT</name>
<dbReference type="Gene3D" id="2.170.130.10">
    <property type="entry name" value="TonB-dependent receptor, plug domain"/>
    <property type="match status" value="1"/>
</dbReference>
<dbReference type="PANTHER" id="PTHR32552:SF81">
    <property type="entry name" value="TONB-DEPENDENT OUTER MEMBRANE RECEPTOR"/>
    <property type="match status" value="1"/>
</dbReference>
<keyword evidence="3" id="KW-0813">Transport</keyword>
<keyword evidence="1" id="KW-0406">Ion transport</keyword>
<dbReference type="SUPFAM" id="SSF56935">
    <property type="entry name" value="Porins"/>
    <property type="match status" value="2"/>
</dbReference>
<evidence type="ECO:0000256" key="2">
    <source>
        <dbReference type="ARBA" id="ARBA00023077"/>
    </source>
</evidence>
<dbReference type="AlphaFoldDB" id="A0A518C0U0"/>
<dbReference type="GO" id="GO:0006811">
    <property type="term" value="P:monoatomic ion transport"/>
    <property type="evidence" value="ECO:0007669"/>
    <property type="project" value="UniProtKB-KW"/>
</dbReference>
<dbReference type="PANTHER" id="PTHR32552">
    <property type="entry name" value="FERRICHROME IRON RECEPTOR-RELATED"/>
    <property type="match status" value="1"/>
</dbReference>
<dbReference type="InterPro" id="IPR012910">
    <property type="entry name" value="Plug_dom"/>
</dbReference>
<dbReference type="EMBL" id="CP036280">
    <property type="protein sequence ID" value="QDU72828.1"/>
    <property type="molecule type" value="Genomic_DNA"/>
</dbReference>